<protein>
    <submittedName>
        <fullName evidence="2">Uncharacterized protein</fullName>
    </submittedName>
</protein>
<evidence type="ECO:0000313" key="3">
    <source>
        <dbReference type="Proteomes" id="UP000239352"/>
    </source>
</evidence>
<name>A0A2T0GRQ1_ACTMO</name>
<sequence length="255" mass="27257">MPGSTRRGSPHDLGDTVHPSEVGTSGSARTPTTAHSLSPSGGTDTRLPRPTRITVRTLWTLLALGAVGVTTSLLEASIAPHSRNPDRVEEQTRVGPVRDSEALRIGTLFDEAGWPGTRPGDPLPEEAARFGNSRGIVAENHVANPSAGSARSATRLVREFYRLLEEDPARALTLVSIRLTDRQRAEIVHGWSTLGSVEAHEITVTAEGRVLATVAADGPADTRIALRHSFSVTPGSDPTISRVWLRAARLRRVVG</sequence>
<feature type="compositionally biased region" description="Polar residues" evidence="1">
    <location>
        <begin position="22"/>
        <end position="43"/>
    </location>
</feature>
<dbReference type="RefSeq" id="WP_106115268.1">
    <property type="nucleotide sequence ID" value="NZ_PVSR01000058.1"/>
</dbReference>
<reference evidence="2 3" key="1">
    <citation type="submission" date="2018-03" db="EMBL/GenBank/DDBJ databases">
        <title>Actinopolyspora mortivallis from Sahara, screening for active biomolecules.</title>
        <authorList>
            <person name="Selama O."/>
            <person name="Wellington E.M.H."/>
            <person name="Hacene H."/>
        </authorList>
    </citation>
    <scope>NUCLEOTIDE SEQUENCE [LARGE SCALE GENOMIC DNA]</scope>
    <source>
        <strain evidence="2 3">M5A</strain>
    </source>
</reference>
<feature type="region of interest" description="Disordered" evidence="1">
    <location>
        <begin position="1"/>
        <end position="49"/>
    </location>
</feature>
<dbReference type="InParanoid" id="A0A2T0GRQ1"/>
<keyword evidence="3" id="KW-1185">Reference proteome</keyword>
<dbReference type="AlphaFoldDB" id="A0A2T0GRQ1"/>
<comment type="caution">
    <text evidence="2">The sequence shown here is derived from an EMBL/GenBank/DDBJ whole genome shotgun (WGS) entry which is preliminary data.</text>
</comment>
<dbReference type="Proteomes" id="UP000239352">
    <property type="component" value="Unassembled WGS sequence"/>
</dbReference>
<evidence type="ECO:0000256" key="1">
    <source>
        <dbReference type="SAM" id="MobiDB-lite"/>
    </source>
</evidence>
<proteinExistence type="predicted"/>
<organism evidence="2 3">
    <name type="scientific">Actinopolyspora mortivallis</name>
    <dbReference type="NCBI Taxonomy" id="33906"/>
    <lineage>
        <taxon>Bacteria</taxon>
        <taxon>Bacillati</taxon>
        <taxon>Actinomycetota</taxon>
        <taxon>Actinomycetes</taxon>
        <taxon>Actinopolysporales</taxon>
        <taxon>Actinopolysporaceae</taxon>
        <taxon>Actinopolyspora</taxon>
    </lineage>
</organism>
<gene>
    <name evidence="2" type="ORF">CEP50_18890</name>
</gene>
<accession>A0A2T0GRQ1</accession>
<evidence type="ECO:0000313" key="2">
    <source>
        <dbReference type="EMBL" id="PRW61785.1"/>
    </source>
</evidence>
<dbReference type="EMBL" id="PVSR01000058">
    <property type="protein sequence ID" value="PRW61785.1"/>
    <property type="molecule type" value="Genomic_DNA"/>
</dbReference>